<organism evidence="2 3">
    <name type="scientific">Pseudodesulfovibrio indicus</name>
    <dbReference type="NCBI Taxonomy" id="1716143"/>
    <lineage>
        <taxon>Bacteria</taxon>
        <taxon>Pseudomonadati</taxon>
        <taxon>Thermodesulfobacteriota</taxon>
        <taxon>Desulfovibrionia</taxon>
        <taxon>Desulfovibrionales</taxon>
        <taxon>Desulfovibrionaceae</taxon>
    </lineage>
</organism>
<gene>
    <name evidence="2" type="ORF">AWY79_09900</name>
</gene>
<dbReference type="EMBL" id="CP014206">
    <property type="protein sequence ID" value="AMK11406.1"/>
    <property type="molecule type" value="Genomic_DNA"/>
</dbReference>
<feature type="region of interest" description="Disordered" evidence="1">
    <location>
        <begin position="106"/>
        <end position="140"/>
    </location>
</feature>
<protein>
    <submittedName>
        <fullName evidence="2">Uncharacterized protein</fullName>
    </submittedName>
</protein>
<proteinExistence type="predicted"/>
<evidence type="ECO:0000313" key="2">
    <source>
        <dbReference type="EMBL" id="AMK11406.1"/>
    </source>
</evidence>
<feature type="compositionally biased region" description="Basic and acidic residues" evidence="1">
    <location>
        <begin position="129"/>
        <end position="140"/>
    </location>
</feature>
<dbReference type="Proteomes" id="UP000055611">
    <property type="component" value="Chromosome"/>
</dbReference>
<sequence length="140" mass="14904">MRGGPPPLPRVPPPAAHPPGAGRSPARARSEGRAVAGRSRSVMWRSTAKLTAAVRSPRGRAISRMRPTLTIWRRARFTAMSTKSASSSGSGSRGQIMFLISTPLGAHSAGPTTMPARWDLPKGMITRCPGERGGKWEGRP</sequence>
<reference evidence="2 3" key="1">
    <citation type="journal article" date="2016" name="Front. Microbiol.">
        <title>Genome Sequence of the Piezophilic, Mesophilic Sulfate-Reducing Bacterium Desulfovibrio indicus J2T.</title>
        <authorList>
            <person name="Cao J."/>
            <person name="Maignien L."/>
            <person name="Shao Z."/>
            <person name="Alain K."/>
            <person name="Jebbar M."/>
        </authorList>
    </citation>
    <scope>NUCLEOTIDE SEQUENCE [LARGE SCALE GENOMIC DNA]</scope>
    <source>
        <strain evidence="2 3">J2</strain>
    </source>
</reference>
<evidence type="ECO:0000313" key="3">
    <source>
        <dbReference type="Proteomes" id="UP000055611"/>
    </source>
</evidence>
<accession>A0ABM5YV90</accession>
<name>A0ABM5YV90_9BACT</name>
<evidence type="ECO:0000256" key="1">
    <source>
        <dbReference type="SAM" id="MobiDB-lite"/>
    </source>
</evidence>
<keyword evidence="3" id="KW-1185">Reference proteome</keyword>
<feature type="region of interest" description="Disordered" evidence="1">
    <location>
        <begin position="1"/>
        <end position="42"/>
    </location>
</feature>
<feature type="compositionally biased region" description="Low complexity" evidence="1">
    <location>
        <begin position="18"/>
        <end position="27"/>
    </location>
</feature>
<feature type="compositionally biased region" description="Pro residues" evidence="1">
    <location>
        <begin position="1"/>
        <end position="17"/>
    </location>
</feature>